<comment type="caution">
    <text evidence="8">The sequence shown here is derived from an EMBL/GenBank/DDBJ whole genome shotgun (WGS) entry which is preliminary data.</text>
</comment>
<dbReference type="AlphaFoldDB" id="A0A8K0SXR6"/>
<feature type="transmembrane region" description="Helical" evidence="6">
    <location>
        <begin position="172"/>
        <end position="196"/>
    </location>
</feature>
<dbReference type="InterPro" id="IPR049326">
    <property type="entry name" value="Rhodopsin_dom_fungi"/>
</dbReference>
<evidence type="ECO:0000259" key="7">
    <source>
        <dbReference type="Pfam" id="PF20684"/>
    </source>
</evidence>
<evidence type="ECO:0000256" key="1">
    <source>
        <dbReference type="ARBA" id="ARBA00004141"/>
    </source>
</evidence>
<feature type="transmembrane region" description="Helical" evidence="6">
    <location>
        <begin position="12"/>
        <end position="35"/>
    </location>
</feature>
<evidence type="ECO:0000313" key="9">
    <source>
        <dbReference type="Proteomes" id="UP000813444"/>
    </source>
</evidence>
<feature type="transmembrane region" description="Helical" evidence="6">
    <location>
        <begin position="130"/>
        <end position="156"/>
    </location>
</feature>
<gene>
    <name evidence="8" type="ORF">B0I35DRAFT_199222</name>
</gene>
<keyword evidence="2 6" id="KW-0812">Transmembrane</keyword>
<dbReference type="GO" id="GO:0016020">
    <property type="term" value="C:membrane"/>
    <property type="evidence" value="ECO:0007669"/>
    <property type="project" value="UniProtKB-SubCell"/>
</dbReference>
<organism evidence="8 9">
    <name type="scientific">Stachybotrys elegans</name>
    <dbReference type="NCBI Taxonomy" id="80388"/>
    <lineage>
        <taxon>Eukaryota</taxon>
        <taxon>Fungi</taxon>
        <taxon>Dikarya</taxon>
        <taxon>Ascomycota</taxon>
        <taxon>Pezizomycotina</taxon>
        <taxon>Sordariomycetes</taxon>
        <taxon>Hypocreomycetidae</taxon>
        <taxon>Hypocreales</taxon>
        <taxon>Stachybotryaceae</taxon>
        <taxon>Stachybotrys</taxon>
    </lineage>
</organism>
<dbReference type="Pfam" id="PF20684">
    <property type="entry name" value="Fung_rhodopsin"/>
    <property type="match status" value="1"/>
</dbReference>
<keyword evidence="9" id="KW-1185">Reference proteome</keyword>
<evidence type="ECO:0000256" key="6">
    <source>
        <dbReference type="SAM" id="Phobius"/>
    </source>
</evidence>
<dbReference type="EMBL" id="JAGPNK010000005">
    <property type="protein sequence ID" value="KAH7320744.1"/>
    <property type="molecule type" value="Genomic_DNA"/>
</dbReference>
<comment type="similarity">
    <text evidence="5">Belongs to the SAT4 family.</text>
</comment>
<keyword evidence="4 6" id="KW-0472">Membrane</keyword>
<evidence type="ECO:0000256" key="2">
    <source>
        <dbReference type="ARBA" id="ARBA00022692"/>
    </source>
</evidence>
<proteinExistence type="inferred from homology"/>
<comment type="subcellular location">
    <subcellularLocation>
        <location evidence="1">Membrane</location>
        <topology evidence="1">Multi-pass membrane protein</topology>
    </subcellularLocation>
</comment>
<dbReference type="OrthoDB" id="5329176at2759"/>
<protein>
    <recommendedName>
        <fullName evidence="7">Rhodopsin domain-containing protein</fullName>
    </recommendedName>
</protein>
<evidence type="ECO:0000313" key="8">
    <source>
        <dbReference type="EMBL" id="KAH7320744.1"/>
    </source>
</evidence>
<feature type="domain" description="Rhodopsin" evidence="7">
    <location>
        <begin position="32"/>
        <end position="217"/>
    </location>
</feature>
<evidence type="ECO:0000256" key="5">
    <source>
        <dbReference type="ARBA" id="ARBA00038359"/>
    </source>
</evidence>
<evidence type="ECO:0000256" key="4">
    <source>
        <dbReference type="ARBA" id="ARBA00023136"/>
    </source>
</evidence>
<sequence length="218" mass="23660">MALPPHPIAYGGMQVMVVTVVFLTLAVISLAFRLWSRRIQGAKLVFNDYAVIAGTVLSFGSTMMPFSACIVGGLGYHLAEVPAERFALFLRLFVPGQLLWAAANTCVKHSILSLYITIFPNNKKIHYICYGTAAAATCYFISVFLEGFLLCTPAAFTWDKTIVGGTCKNENIAYLVAGITNLLLDIIIVVLPMPTLMGLKMSLGKRLGIIAMFSLGIL</sequence>
<dbReference type="InterPro" id="IPR052337">
    <property type="entry name" value="SAT4-like"/>
</dbReference>
<dbReference type="Proteomes" id="UP000813444">
    <property type="component" value="Unassembled WGS sequence"/>
</dbReference>
<evidence type="ECO:0000256" key="3">
    <source>
        <dbReference type="ARBA" id="ARBA00022989"/>
    </source>
</evidence>
<accession>A0A8K0SXR6</accession>
<keyword evidence="3 6" id="KW-1133">Transmembrane helix</keyword>
<reference evidence="8" key="1">
    <citation type="journal article" date="2021" name="Nat. Commun.">
        <title>Genetic determinants of endophytism in the Arabidopsis root mycobiome.</title>
        <authorList>
            <person name="Mesny F."/>
            <person name="Miyauchi S."/>
            <person name="Thiergart T."/>
            <person name="Pickel B."/>
            <person name="Atanasova L."/>
            <person name="Karlsson M."/>
            <person name="Huettel B."/>
            <person name="Barry K.W."/>
            <person name="Haridas S."/>
            <person name="Chen C."/>
            <person name="Bauer D."/>
            <person name="Andreopoulos W."/>
            <person name="Pangilinan J."/>
            <person name="LaButti K."/>
            <person name="Riley R."/>
            <person name="Lipzen A."/>
            <person name="Clum A."/>
            <person name="Drula E."/>
            <person name="Henrissat B."/>
            <person name="Kohler A."/>
            <person name="Grigoriev I.V."/>
            <person name="Martin F.M."/>
            <person name="Hacquard S."/>
        </authorList>
    </citation>
    <scope>NUCLEOTIDE SEQUENCE</scope>
    <source>
        <strain evidence="8">MPI-CAGE-CH-0235</strain>
    </source>
</reference>
<dbReference type="PANTHER" id="PTHR33048">
    <property type="entry name" value="PTH11-LIKE INTEGRAL MEMBRANE PROTEIN (AFU_ORTHOLOGUE AFUA_5G11245)"/>
    <property type="match status" value="1"/>
</dbReference>
<name>A0A8K0SXR6_9HYPO</name>
<dbReference type="PANTHER" id="PTHR33048:SF57">
    <property type="entry name" value="INTEGRAL MEMBRANE PROTEIN-RELATED"/>
    <property type="match status" value="1"/>
</dbReference>